<reference evidence="1" key="1">
    <citation type="submission" date="2023-04" db="EMBL/GenBank/DDBJ databases">
        <title>Draft Genome sequencing of Naganishia species isolated from polar environments using Oxford Nanopore Technology.</title>
        <authorList>
            <person name="Leo P."/>
            <person name="Venkateswaran K."/>
        </authorList>
    </citation>
    <scope>NUCLEOTIDE SEQUENCE</scope>
    <source>
        <strain evidence="1">MNA-CCFEE 5261</strain>
    </source>
</reference>
<comment type="caution">
    <text evidence="1">The sequence shown here is derived from an EMBL/GenBank/DDBJ whole genome shotgun (WGS) entry which is preliminary data.</text>
</comment>
<evidence type="ECO:0000313" key="2">
    <source>
        <dbReference type="Proteomes" id="UP001241377"/>
    </source>
</evidence>
<organism evidence="1 2">
    <name type="scientific">Naganishia cerealis</name>
    <dbReference type="NCBI Taxonomy" id="610337"/>
    <lineage>
        <taxon>Eukaryota</taxon>
        <taxon>Fungi</taxon>
        <taxon>Dikarya</taxon>
        <taxon>Basidiomycota</taxon>
        <taxon>Agaricomycotina</taxon>
        <taxon>Tremellomycetes</taxon>
        <taxon>Filobasidiales</taxon>
        <taxon>Filobasidiaceae</taxon>
        <taxon>Naganishia</taxon>
    </lineage>
</organism>
<evidence type="ECO:0000313" key="1">
    <source>
        <dbReference type="EMBL" id="KAJ9105588.1"/>
    </source>
</evidence>
<sequence length="344" mass="37741">MTIFDHFRSGRLSRQNTRSNPGSASNSRNASPVRDGSSRRGTPPSTQHHSHFTAFFTQHNSNSSSSHASNQNSVNTHSSSKKKEYEFFPNTSPIGSGGYSDVVKASWKARGGMLVAVKVVRKEAVKDHAEYLKLLGPDVKPDNFLYRSPQSDVDDFVIIDFGISKILDTQSEDDPKTQTEVAGTPGYAAPEVFKRTGYGKNQDVFGVGVIAYNILSASSPWKAQEYMTLIQETIRADIQFPPGPFRGVSDQAKSFIKTLMTPDPHQRPSAREALSHVANRLASPLQWLALPPPTLHGQDHVPALPHESNDPDRIPLQRPPTLKPENPIARQITASGIDGVQVLV</sequence>
<gene>
    <name evidence="1" type="ORF">QFC19_003570</name>
</gene>
<keyword evidence="2" id="KW-1185">Reference proteome</keyword>
<dbReference type="EMBL" id="JASBWR010000034">
    <property type="protein sequence ID" value="KAJ9105588.1"/>
    <property type="molecule type" value="Genomic_DNA"/>
</dbReference>
<name>A0ACC2W2H4_9TREE</name>
<protein>
    <submittedName>
        <fullName evidence="1">Uncharacterized protein</fullName>
    </submittedName>
</protein>
<proteinExistence type="predicted"/>
<dbReference type="Proteomes" id="UP001241377">
    <property type="component" value="Unassembled WGS sequence"/>
</dbReference>
<accession>A0ACC2W2H4</accession>